<dbReference type="InterPro" id="IPR032675">
    <property type="entry name" value="LRR_dom_sf"/>
</dbReference>
<feature type="region of interest" description="Disordered" evidence="1">
    <location>
        <begin position="213"/>
        <end position="265"/>
    </location>
</feature>
<reference evidence="4" key="2">
    <citation type="journal article" date="2023" name="Science">
        <title>Genomic signatures of disease resistance in endangered staghorn corals.</title>
        <authorList>
            <person name="Vollmer S.V."/>
            <person name="Selwyn J.D."/>
            <person name="Despard B.A."/>
            <person name="Roesel C.L."/>
        </authorList>
    </citation>
    <scope>NUCLEOTIDE SEQUENCE</scope>
    <source>
        <strain evidence="4">K2</strain>
    </source>
</reference>
<sequence length="284" mass="32016">MWGKFSILLILVLVAHLGETKHECSKKCDCSEDFSVVKCQNEDKFPVFSFASKVKTLDLSNGNIKILYKDEIKAYKNLENLFIAGNPIDCSDPETATVMKRLQKKNRNRLKSFDGYKIKCERKKFPRVEAHIVARHGDAGYSNRGLAMGIALLLMIGLVTAFGVCWLIFRKRRGTCSACDLNYLDGDPMNRMEKGNATPKDNETPAHALAEGLKKQRRGSQGFPENAIVDSDDGDVVEQEDYLRQKMKKQRRMSQGYADGYKSADDESTAVEVLINEDLCAQRK</sequence>
<evidence type="ECO:0000256" key="3">
    <source>
        <dbReference type="SAM" id="SignalP"/>
    </source>
</evidence>
<feature type="signal peptide" evidence="3">
    <location>
        <begin position="1"/>
        <end position="20"/>
    </location>
</feature>
<keyword evidence="2" id="KW-0812">Transmembrane</keyword>
<keyword evidence="3" id="KW-0732">Signal</keyword>
<keyword evidence="2" id="KW-0472">Membrane</keyword>
<feature type="transmembrane region" description="Helical" evidence="2">
    <location>
        <begin position="146"/>
        <end position="169"/>
    </location>
</feature>
<dbReference type="SUPFAM" id="SSF52075">
    <property type="entry name" value="Outer arm dynein light chain 1"/>
    <property type="match status" value="1"/>
</dbReference>
<reference evidence="4" key="1">
    <citation type="journal article" date="2023" name="G3 (Bethesda)">
        <title>Whole genome assembly and annotation of the endangered Caribbean coral Acropora cervicornis.</title>
        <authorList>
            <person name="Selwyn J.D."/>
            <person name="Vollmer S.V."/>
        </authorList>
    </citation>
    <scope>NUCLEOTIDE SEQUENCE</scope>
    <source>
        <strain evidence="4">K2</strain>
    </source>
</reference>
<dbReference type="Proteomes" id="UP001249851">
    <property type="component" value="Unassembled WGS sequence"/>
</dbReference>
<evidence type="ECO:0000256" key="2">
    <source>
        <dbReference type="SAM" id="Phobius"/>
    </source>
</evidence>
<gene>
    <name evidence="4" type="ORF">P5673_015881</name>
</gene>
<evidence type="ECO:0000313" key="5">
    <source>
        <dbReference type="Proteomes" id="UP001249851"/>
    </source>
</evidence>
<proteinExistence type="predicted"/>
<feature type="chain" id="PRO_5042118684" evidence="3">
    <location>
        <begin position="21"/>
        <end position="284"/>
    </location>
</feature>
<comment type="caution">
    <text evidence="4">The sequence shown here is derived from an EMBL/GenBank/DDBJ whole genome shotgun (WGS) entry which is preliminary data.</text>
</comment>
<keyword evidence="5" id="KW-1185">Reference proteome</keyword>
<feature type="compositionally biased region" description="Acidic residues" evidence="1">
    <location>
        <begin position="230"/>
        <end position="240"/>
    </location>
</feature>
<dbReference type="Gene3D" id="3.80.10.10">
    <property type="entry name" value="Ribonuclease Inhibitor"/>
    <property type="match status" value="1"/>
</dbReference>
<dbReference type="EMBL" id="JARQWQ010000033">
    <property type="protein sequence ID" value="KAK2561373.1"/>
    <property type="molecule type" value="Genomic_DNA"/>
</dbReference>
<organism evidence="4 5">
    <name type="scientific">Acropora cervicornis</name>
    <name type="common">Staghorn coral</name>
    <dbReference type="NCBI Taxonomy" id="6130"/>
    <lineage>
        <taxon>Eukaryota</taxon>
        <taxon>Metazoa</taxon>
        <taxon>Cnidaria</taxon>
        <taxon>Anthozoa</taxon>
        <taxon>Hexacorallia</taxon>
        <taxon>Scleractinia</taxon>
        <taxon>Astrocoeniina</taxon>
        <taxon>Acroporidae</taxon>
        <taxon>Acropora</taxon>
    </lineage>
</organism>
<name>A0AAD9QHD6_ACRCE</name>
<keyword evidence="2" id="KW-1133">Transmembrane helix</keyword>
<evidence type="ECO:0000256" key="1">
    <source>
        <dbReference type="SAM" id="MobiDB-lite"/>
    </source>
</evidence>
<protein>
    <submittedName>
        <fullName evidence="4">Uncharacterized protein</fullName>
    </submittedName>
</protein>
<evidence type="ECO:0000313" key="4">
    <source>
        <dbReference type="EMBL" id="KAK2561373.1"/>
    </source>
</evidence>
<dbReference type="AlphaFoldDB" id="A0AAD9QHD6"/>
<accession>A0AAD9QHD6</accession>